<evidence type="ECO:0000256" key="1">
    <source>
        <dbReference type="SAM" id="MobiDB-lite"/>
    </source>
</evidence>
<dbReference type="InterPro" id="IPR038717">
    <property type="entry name" value="Tc1-like_DDE_dom"/>
</dbReference>
<feature type="domain" description="Tc1-like transposase DDE" evidence="2">
    <location>
        <begin position="188"/>
        <end position="243"/>
    </location>
</feature>
<comment type="caution">
    <text evidence="3">The sequence shown here is derived from an EMBL/GenBank/DDBJ whole genome shotgun (WGS) entry which is preliminary data.</text>
</comment>
<feature type="compositionally biased region" description="Basic and acidic residues" evidence="1">
    <location>
        <begin position="275"/>
        <end position="285"/>
    </location>
</feature>
<gene>
    <name evidence="3" type="ORF">QF035_000745</name>
</gene>
<feature type="region of interest" description="Disordered" evidence="1">
    <location>
        <begin position="1"/>
        <end position="38"/>
    </location>
</feature>
<dbReference type="EMBL" id="JAUSZI010000002">
    <property type="protein sequence ID" value="MDQ1023163.1"/>
    <property type="molecule type" value="Genomic_DNA"/>
</dbReference>
<reference evidence="3 4" key="1">
    <citation type="submission" date="2023-07" db="EMBL/GenBank/DDBJ databases">
        <title>Comparative genomics of wheat-associated soil bacteria to identify genetic determinants of phenazine resistance.</title>
        <authorList>
            <person name="Mouncey N."/>
        </authorList>
    </citation>
    <scope>NUCLEOTIDE SEQUENCE [LARGE SCALE GENOMIC DNA]</scope>
    <source>
        <strain evidence="3 4">V2I4</strain>
    </source>
</reference>
<keyword evidence="4" id="KW-1185">Reference proteome</keyword>
<evidence type="ECO:0000313" key="3">
    <source>
        <dbReference type="EMBL" id="MDQ1023163.1"/>
    </source>
</evidence>
<evidence type="ECO:0000313" key="4">
    <source>
        <dbReference type="Proteomes" id="UP001230328"/>
    </source>
</evidence>
<protein>
    <recommendedName>
        <fullName evidence="2">Tc1-like transposase DDE domain-containing protein</fullName>
    </recommendedName>
</protein>
<sequence length="356" mass="38634">MRSTQSRTTRPLRSTPITGASSLLRAGPPAGPASVLDPSRCPPLGALPLARRHAADSVGACLLLFHAEAADRAHVAYMPDTTWPINGHPPGSSRSPDHAPVSMSSVCLSTHQQRFTCVRLPGPHLTPLTTPFPHRSPRRSSTQRSMRRFEVSPRRATPKGHKSFIFRTAPFSEAVPTTNSLSCSGHKVWDNLNTHRAAGMRQYAADHDWLTICQLPSYAPDLNPVEGIWSLLRRGALANVAFTDPDPDHLTRTLRRALSQIQRRPDLIDGCLTENRTDHHPKSDANTKSFSTREPAAREGMTAAYKTQGPAGSGSDSRRPAAPMSRARPGARPSHAGRPEGRTSRALPTPSAPLFG</sequence>
<dbReference type="Pfam" id="PF13358">
    <property type="entry name" value="DDE_3"/>
    <property type="match status" value="1"/>
</dbReference>
<feature type="region of interest" description="Disordered" evidence="1">
    <location>
        <begin position="271"/>
        <end position="356"/>
    </location>
</feature>
<feature type="region of interest" description="Disordered" evidence="1">
    <location>
        <begin position="126"/>
        <end position="154"/>
    </location>
</feature>
<dbReference type="Gene3D" id="3.30.420.10">
    <property type="entry name" value="Ribonuclease H-like superfamily/Ribonuclease H"/>
    <property type="match status" value="1"/>
</dbReference>
<evidence type="ECO:0000259" key="2">
    <source>
        <dbReference type="Pfam" id="PF13358"/>
    </source>
</evidence>
<organism evidence="3 4">
    <name type="scientific">Streptomyces umbrinus</name>
    <dbReference type="NCBI Taxonomy" id="67370"/>
    <lineage>
        <taxon>Bacteria</taxon>
        <taxon>Bacillati</taxon>
        <taxon>Actinomycetota</taxon>
        <taxon>Actinomycetes</taxon>
        <taxon>Kitasatosporales</taxon>
        <taxon>Streptomycetaceae</taxon>
        <taxon>Streptomyces</taxon>
        <taxon>Streptomyces phaeochromogenes group</taxon>
    </lineage>
</organism>
<dbReference type="InterPro" id="IPR036397">
    <property type="entry name" value="RNaseH_sf"/>
</dbReference>
<proteinExistence type="predicted"/>
<dbReference type="Proteomes" id="UP001230328">
    <property type="component" value="Unassembled WGS sequence"/>
</dbReference>
<feature type="compositionally biased region" description="Polar residues" evidence="1">
    <location>
        <begin position="1"/>
        <end position="21"/>
    </location>
</feature>
<name>A0ABU0SHW3_9ACTN</name>
<feature type="compositionally biased region" description="Low complexity" evidence="1">
    <location>
        <begin position="320"/>
        <end position="334"/>
    </location>
</feature>
<accession>A0ABU0SHW3</accession>